<dbReference type="Gene3D" id="2.40.70.10">
    <property type="entry name" value="Acid Proteases"/>
    <property type="match status" value="1"/>
</dbReference>
<dbReference type="PANTHER" id="PTHR33067">
    <property type="entry name" value="RNA-DIRECTED DNA POLYMERASE-RELATED"/>
    <property type="match status" value="1"/>
</dbReference>
<evidence type="ECO:0008006" key="3">
    <source>
        <dbReference type="Google" id="ProtNLM"/>
    </source>
</evidence>
<reference evidence="1 2" key="2">
    <citation type="journal article" date="2017" name="Nature">
        <title>The Apostasia genome and the evolution of orchids.</title>
        <authorList>
            <person name="Zhang G.Q."/>
            <person name="Liu K.W."/>
            <person name="Li Z."/>
            <person name="Lohaus R."/>
            <person name="Hsiao Y.Y."/>
            <person name="Niu S.C."/>
            <person name="Wang J.Y."/>
            <person name="Lin Y.C."/>
            <person name="Xu Q."/>
            <person name="Chen L.J."/>
            <person name="Yoshida K."/>
            <person name="Fujiwara S."/>
            <person name="Wang Z.W."/>
            <person name="Zhang Y.Q."/>
            <person name="Mitsuda N."/>
            <person name="Wang M."/>
            <person name="Liu G.H."/>
            <person name="Pecoraro L."/>
            <person name="Huang H.X."/>
            <person name="Xiao X.J."/>
            <person name="Lin M."/>
            <person name="Wu X.Y."/>
            <person name="Wu W.L."/>
            <person name="Chen Y.Y."/>
            <person name="Chang S.B."/>
            <person name="Sakamoto S."/>
            <person name="Ohme-Takagi M."/>
            <person name="Yagi M."/>
            <person name="Zeng S.J."/>
            <person name="Shen C.Y."/>
            <person name="Yeh C.M."/>
            <person name="Luo Y.B."/>
            <person name="Tsai W.C."/>
            <person name="Van de Peer Y."/>
            <person name="Liu Z.J."/>
        </authorList>
    </citation>
    <scope>NUCLEOTIDE SEQUENCE [LARGE SCALE GENOMIC DNA]</scope>
    <source>
        <tissue evidence="1">The whole plant</tissue>
    </source>
</reference>
<gene>
    <name evidence="1" type="ORF">MA16_Dca011741</name>
</gene>
<organism evidence="1 2">
    <name type="scientific">Dendrobium catenatum</name>
    <dbReference type="NCBI Taxonomy" id="906689"/>
    <lineage>
        <taxon>Eukaryota</taxon>
        <taxon>Viridiplantae</taxon>
        <taxon>Streptophyta</taxon>
        <taxon>Embryophyta</taxon>
        <taxon>Tracheophyta</taxon>
        <taxon>Spermatophyta</taxon>
        <taxon>Magnoliopsida</taxon>
        <taxon>Liliopsida</taxon>
        <taxon>Asparagales</taxon>
        <taxon>Orchidaceae</taxon>
        <taxon>Epidendroideae</taxon>
        <taxon>Malaxideae</taxon>
        <taxon>Dendrobiinae</taxon>
        <taxon>Dendrobium</taxon>
    </lineage>
</organism>
<dbReference type="InterPro" id="IPR021109">
    <property type="entry name" value="Peptidase_aspartic_dom_sf"/>
</dbReference>
<evidence type="ECO:0000313" key="2">
    <source>
        <dbReference type="Proteomes" id="UP000233837"/>
    </source>
</evidence>
<evidence type="ECO:0000313" key="1">
    <source>
        <dbReference type="EMBL" id="PKU74031.1"/>
    </source>
</evidence>
<protein>
    <recommendedName>
        <fullName evidence="3">Reverse transcriptase domain-containing protein</fullName>
    </recommendedName>
</protein>
<dbReference type="PANTHER" id="PTHR33067:SF31">
    <property type="entry name" value="RNA-DIRECTED DNA POLYMERASE"/>
    <property type="match status" value="1"/>
</dbReference>
<dbReference type="AlphaFoldDB" id="A0A2I0WEE0"/>
<sequence>MPLSIFNRLDIGEIQPSSITLKGVKEDVLIKIDKFIFPFNFIILDMEEDREIPLILGRTFIEIEKVMIDVQK</sequence>
<proteinExistence type="predicted"/>
<name>A0A2I0WEE0_9ASPA</name>
<keyword evidence="2" id="KW-1185">Reference proteome</keyword>
<accession>A0A2I0WEE0</accession>
<reference evidence="1 2" key="1">
    <citation type="journal article" date="2016" name="Sci. Rep.">
        <title>The Dendrobium catenatum Lindl. genome sequence provides insights into polysaccharide synthase, floral development and adaptive evolution.</title>
        <authorList>
            <person name="Zhang G.Q."/>
            <person name="Xu Q."/>
            <person name="Bian C."/>
            <person name="Tsai W.C."/>
            <person name="Yeh C.M."/>
            <person name="Liu K.W."/>
            <person name="Yoshida K."/>
            <person name="Zhang L.S."/>
            <person name="Chang S.B."/>
            <person name="Chen F."/>
            <person name="Shi Y."/>
            <person name="Su Y.Y."/>
            <person name="Zhang Y.Q."/>
            <person name="Chen L.J."/>
            <person name="Yin Y."/>
            <person name="Lin M."/>
            <person name="Huang H."/>
            <person name="Deng H."/>
            <person name="Wang Z.W."/>
            <person name="Zhu S.L."/>
            <person name="Zhao X."/>
            <person name="Deng C."/>
            <person name="Niu S.C."/>
            <person name="Huang J."/>
            <person name="Wang M."/>
            <person name="Liu G.H."/>
            <person name="Yang H.J."/>
            <person name="Xiao X.J."/>
            <person name="Hsiao Y.Y."/>
            <person name="Wu W.L."/>
            <person name="Chen Y.Y."/>
            <person name="Mitsuda N."/>
            <person name="Ohme-Takagi M."/>
            <person name="Luo Y.B."/>
            <person name="Van de Peer Y."/>
            <person name="Liu Z.J."/>
        </authorList>
    </citation>
    <scope>NUCLEOTIDE SEQUENCE [LARGE SCALE GENOMIC DNA]</scope>
    <source>
        <tissue evidence="1">The whole plant</tissue>
    </source>
</reference>
<dbReference type="Proteomes" id="UP000233837">
    <property type="component" value="Unassembled WGS sequence"/>
</dbReference>
<dbReference type="EMBL" id="KZ502700">
    <property type="protein sequence ID" value="PKU74031.1"/>
    <property type="molecule type" value="Genomic_DNA"/>
</dbReference>